<organism evidence="2 3">
    <name type="scientific">Vitis vinifera</name>
    <name type="common">Grape</name>
    <dbReference type="NCBI Taxonomy" id="29760"/>
    <lineage>
        <taxon>Eukaryota</taxon>
        <taxon>Viridiplantae</taxon>
        <taxon>Streptophyta</taxon>
        <taxon>Embryophyta</taxon>
        <taxon>Tracheophyta</taxon>
        <taxon>Spermatophyta</taxon>
        <taxon>Magnoliopsida</taxon>
        <taxon>eudicotyledons</taxon>
        <taxon>Gunneridae</taxon>
        <taxon>Pentapetalae</taxon>
        <taxon>rosids</taxon>
        <taxon>Vitales</taxon>
        <taxon>Vitaceae</taxon>
        <taxon>Viteae</taxon>
        <taxon>Vitis</taxon>
    </lineage>
</organism>
<dbReference type="EMBL" id="CP126660">
    <property type="protein sequence ID" value="WKA02024.1"/>
    <property type="molecule type" value="Genomic_DNA"/>
</dbReference>
<dbReference type="Proteomes" id="UP001227230">
    <property type="component" value="Chromosome 13"/>
</dbReference>
<protein>
    <recommendedName>
        <fullName evidence="1">Reverse transcriptase Ty1/copia-type domain-containing protein</fullName>
    </recommendedName>
</protein>
<reference evidence="2 3" key="1">
    <citation type="journal article" date="2023" name="Hortic Res">
        <title>The complete reference genome for grapevine (Vitis vinifera L.) genetics and breeding.</title>
        <authorList>
            <person name="Shi X."/>
            <person name="Cao S."/>
            <person name="Wang X."/>
            <person name="Huang S."/>
            <person name="Wang Y."/>
            <person name="Liu Z."/>
            <person name="Liu W."/>
            <person name="Leng X."/>
            <person name="Peng Y."/>
            <person name="Wang N."/>
            <person name="Wang Y."/>
            <person name="Ma Z."/>
            <person name="Xu X."/>
            <person name="Zhang F."/>
            <person name="Xue H."/>
            <person name="Zhong H."/>
            <person name="Wang Y."/>
            <person name="Zhang K."/>
            <person name="Velt A."/>
            <person name="Avia K."/>
            <person name="Holtgrawe D."/>
            <person name="Grimplet J."/>
            <person name="Matus J.T."/>
            <person name="Ware D."/>
            <person name="Wu X."/>
            <person name="Wang H."/>
            <person name="Liu C."/>
            <person name="Fang Y."/>
            <person name="Rustenholz C."/>
            <person name="Cheng Z."/>
            <person name="Xiao H."/>
            <person name="Zhou Y."/>
        </authorList>
    </citation>
    <scope>NUCLEOTIDE SEQUENCE [LARGE SCALE GENOMIC DNA]</scope>
    <source>
        <strain evidence="3">cv. Pinot noir / PN40024</strain>
        <tissue evidence="2">Leaf</tissue>
    </source>
</reference>
<proteinExistence type="predicted"/>
<feature type="domain" description="Reverse transcriptase Ty1/copia-type" evidence="1">
    <location>
        <begin position="11"/>
        <end position="84"/>
    </location>
</feature>
<gene>
    <name evidence="2" type="ORF">VitviT2T_020265</name>
</gene>
<sequence>MSDEYTALINNTTWSLVPFSPTQNVVDYKWVFRIKTNPDGTVAHYKARLVAKGFHQRPGVDFTQTFSPVVKPVTVRLILGIAISRG</sequence>
<dbReference type="Pfam" id="PF07727">
    <property type="entry name" value="RVT_2"/>
    <property type="match status" value="1"/>
</dbReference>
<keyword evidence="3" id="KW-1185">Reference proteome</keyword>
<evidence type="ECO:0000259" key="1">
    <source>
        <dbReference type="Pfam" id="PF07727"/>
    </source>
</evidence>
<name>A0ABY9D516_VITVI</name>
<dbReference type="InterPro" id="IPR013103">
    <property type="entry name" value="RVT_2"/>
</dbReference>
<evidence type="ECO:0000313" key="2">
    <source>
        <dbReference type="EMBL" id="WKA02024.1"/>
    </source>
</evidence>
<accession>A0ABY9D516</accession>
<evidence type="ECO:0000313" key="3">
    <source>
        <dbReference type="Proteomes" id="UP001227230"/>
    </source>
</evidence>